<dbReference type="GO" id="GO:0005886">
    <property type="term" value="C:plasma membrane"/>
    <property type="evidence" value="ECO:0007669"/>
    <property type="project" value="UniProtKB-SubCell"/>
</dbReference>
<gene>
    <name evidence="10" type="ORF">UT18_C0002G0010</name>
</gene>
<feature type="transmembrane region" description="Helical" evidence="8">
    <location>
        <begin position="86"/>
        <end position="107"/>
    </location>
</feature>
<feature type="transmembrane region" description="Helical" evidence="8">
    <location>
        <begin position="267"/>
        <end position="287"/>
    </location>
</feature>
<keyword evidence="3" id="KW-0328">Glycosyltransferase</keyword>
<dbReference type="STRING" id="1618345.UT18_C0002G0010"/>
<sequence>MKLHNRIFHKIVTNNNYFWVILVLLFIFSRLATWFYPYDSDHWIFYYVGKIFAEGGILYISAWDHKPPVIFVINAIMHLSMGDNIIFHRILFTLFAIFDCFLFYRLAQIVTKKINGTDFLYLSRISLLVYVFFRNLSQFTSSANNTENFGLTFLLLMVLSYLGYLNNKKSFYLITSGFCFSVLFFLKGNFALFSLPIILNIIITNFKTIKKVIWQLFLYGLPLVLHALAWLLYFYKNNAVNDFITASFIFSSKYMKSAWAGHVSPQGVFVIVLLSFVLPFFLYSLTLIKNLKKNREPELTILSYFSIISFIFIIMLGSFYPYYLLITFPFMILGFIYFWENSKPKMFKVGVLVLLFSSIFAWSTSMKQFYNFFGGPVATEAKENKAVSEYVESVTSKNDKIIAYTYGATFYELTGRNSGSRFISASVLLLDEREKYGFGFSDIYIKDMEASKPKFVIYPAGNDSLYFQNKKLVEYFENHYFENKTFKDYIILKRTPN</sequence>
<evidence type="ECO:0000313" key="11">
    <source>
        <dbReference type="Proteomes" id="UP000034207"/>
    </source>
</evidence>
<accession>A0A0G0LTH5</accession>
<organism evidence="10 11">
    <name type="scientific">candidate division CPR2 bacterium GW2011_GWC2_39_10</name>
    <dbReference type="NCBI Taxonomy" id="1618345"/>
    <lineage>
        <taxon>Bacteria</taxon>
        <taxon>Bacteria division CPR2</taxon>
    </lineage>
</organism>
<dbReference type="InterPro" id="IPR038731">
    <property type="entry name" value="RgtA/B/C-like"/>
</dbReference>
<keyword evidence="7 8" id="KW-0472">Membrane</keyword>
<evidence type="ECO:0000256" key="1">
    <source>
        <dbReference type="ARBA" id="ARBA00004651"/>
    </source>
</evidence>
<dbReference type="Pfam" id="PF13231">
    <property type="entry name" value="PMT_2"/>
    <property type="match status" value="1"/>
</dbReference>
<keyword evidence="5 8" id="KW-0812">Transmembrane</keyword>
<feature type="domain" description="Glycosyltransferase RgtA/B/C/D-like" evidence="9">
    <location>
        <begin position="65"/>
        <end position="230"/>
    </location>
</feature>
<dbReference type="AlphaFoldDB" id="A0A0G0LTH5"/>
<protein>
    <submittedName>
        <fullName evidence="10">Putative membrane protein</fullName>
    </submittedName>
</protein>
<dbReference type="EMBL" id="LBVV01000002">
    <property type="protein sequence ID" value="KKQ95233.1"/>
    <property type="molecule type" value="Genomic_DNA"/>
</dbReference>
<dbReference type="PANTHER" id="PTHR33908:SF11">
    <property type="entry name" value="MEMBRANE PROTEIN"/>
    <property type="match status" value="1"/>
</dbReference>
<evidence type="ECO:0000256" key="8">
    <source>
        <dbReference type="SAM" id="Phobius"/>
    </source>
</evidence>
<feature type="transmembrane region" description="Helical" evidence="8">
    <location>
        <begin position="322"/>
        <end position="339"/>
    </location>
</feature>
<evidence type="ECO:0000313" key="10">
    <source>
        <dbReference type="EMBL" id="KKQ95233.1"/>
    </source>
</evidence>
<comment type="subcellular location">
    <subcellularLocation>
        <location evidence="1">Cell membrane</location>
        <topology evidence="1">Multi-pass membrane protein</topology>
    </subcellularLocation>
</comment>
<evidence type="ECO:0000256" key="6">
    <source>
        <dbReference type="ARBA" id="ARBA00022989"/>
    </source>
</evidence>
<feature type="transmembrane region" description="Helical" evidence="8">
    <location>
        <begin position="216"/>
        <end position="235"/>
    </location>
</feature>
<evidence type="ECO:0000259" key="9">
    <source>
        <dbReference type="Pfam" id="PF13231"/>
    </source>
</evidence>
<keyword evidence="6 8" id="KW-1133">Transmembrane helix</keyword>
<evidence type="ECO:0000256" key="2">
    <source>
        <dbReference type="ARBA" id="ARBA00022475"/>
    </source>
</evidence>
<proteinExistence type="predicted"/>
<feature type="transmembrane region" description="Helical" evidence="8">
    <location>
        <begin position="148"/>
        <end position="165"/>
    </location>
</feature>
<feature type="transmembrane region" description="Helical" evidence="8">
    <location>
        <begin position="299"/>
        <end position="316"/>
    </location>
</feature>
<feature type="transmembrane region" description="Helical" evidence="8">
    <location>
        <begin position="346"/>
        <end position="363"/>
    </location>
</feature>
<comment type="caution">
    <text evidence="10">The sequence shown here is derived from an EMBL/GenBank/DDBJ whole genome shotgun (WGS) entry which is preliminary data.</text>
</comment>
<evidence type="ECO:0000256" key="7">
    <source>
        <dbReference type="ARBA" id="ARBA00023136"/>
    </source>
</evidence>
<dbReference type="Proteomes" id="UP000034207">
    <property type="component" value="Unassembled WGS sequence"/>
</dbReference>
<evidence type="ECO:0000256" key="5">
    <source>
        <dbReference type="ARBA" id="ARBA00022692"/>
    </source>
</evidence>
<name>A0A0G0LTH5_UNCC2</name>
<dbReference type="GO" id="GO:0016763">
    <property type="term" value="F:pentosyltransferase activity"/>
    <property type="evidence" value="ECO:0007669"/>
    <property type="project" value="TreeGrafter"/>
</dbReference>
<evidence type="ECO:0000256" key="4">
    <source>
        <dbReference type="ARBA" id="ARBA00022679"/>
    </source>
</evidence>
<evidence type="ECO:0000256" key="3">
    <source>
        <dbReference type="ARBA" id="ARBA00022676"/>
    </source>
</evidence>
<reference evidence="10 11" key="1">
    <citation type="journal article" date="2015" name="Nature">
        <title>rRNA introns, odd ribosomes, and small enigmatic genomes across a large radiation of phyla.</title>
        <authorList>
            <person name="Brown C.T."/>
            <person name="Hug L.A."/>
            <person name="Thomas B.C."/>
            <person name="Sharon I."/>
            <person name="Castelle C.J."/>
            <person name="Singh A."/>
            <person name="Wilkins M.J."/>
            <person name="Williams K.H."/>
            <person name="Banfield J.F."/>
        </authorList>
    </citation>
    <scope>NUCLEOTIDE SEQUENCE [LARGE SCALE GENOMIC DNA]</scope>
</reference>
<dbReference type="PANTHER" id="PTHR33908">
    <property type="entry name" value="MANNOSYLTRANSFERASE YKCB-RELATED"/>
    <property type="match status" value="1"/>
</dbReference>
<feature type="transmembrane region" description="Helical" evidence="8">
    <location>
        <begin position="171"/>
        <end position="204"/>
    </location>
</feature>
<dbReference type="GO" id="GO:0009103">
    <property type="term" value="P:lipopolysaccharide biosynthetic process"/>
    <property type="evidence" value="ECO:0007669"/>
    <property type="project" value="UniProtKB-ARBA"/>
</dbReference>
<dbReference type="InterPro" id="IPR050297">
    <property type="entry name" value="LipidA_mod_glycosyltrf_83"/>
</dbReference>
<keyword evidence="2" id="KW-1003">Cell membrane</keyword>
<feature type="transmembrane region" description="Helical" evidence="8">
    <location>
        <begin position="16"/>
        <end position="37"/>
    </location>
</feature>
<keyword evidence="4" id="KW-0808">Transferase</keyword>